<sequence>MVSIARLLDMFRIDIRFMEPQVRPSSVCRTALKTFVMLTISLTGLVGVCTRAHAQSVICSGTPAVGSGTDIVVYGAPLKDTPQDMLLTILSSFSSCMVRGAPGITSATVDSQVQRKVSCDTPLAEGPGTQVINWSNGQTSTFSYSSRRTSVDGETFVTLLGNISDGLFKNQRAVSVFLLASPGESDYLKACSSTGLMSVSGPATLTIFQPT</sequence>
<dbReference type="OrthoDB" id="9133665at2"/>
<name>A0A158KQZ7_9BURK</name>
<keyword evidence="2" id="KW-1185">Reference proteome</keyword>
<evidence type="ECO:0000313" key="1">
    <source>
        <dbReference type="EMBL" id="SAL83159.1"/>
    </source>
</evidence>
<accession>A0A158KQZ7</accession>
<dbReference type="Proteomes" id="UP000055019">
    <property type="component" value="Unassembled WGS sequence"/>
</dbReference>
<evidence type="ECO:0000313" key="2">
    <source>
        <dbReference type="Proteomes" id="UP000055019"/>
    </source>
</evidence>
<organism evidence="1 2">
    <name type="scientific">Caballeronia arvi</name>
    <dbReference type="NCBI Taxonomy" id="1777135"/>
    <lineage>
        <taxon>Bacteria</taxon>
        <taxon>Pseudomonadati</taxon>
        <taxon>Pseudomonadota</taxon>
        <taxon>Betaproteobacteria</taxon>
        <taxon>Burkholderiales</taxon>
        <taxon>Burkholderiaceae</taxon>
        <taxon>Caballeronia</taxon>
    </lineage>
</organism>
<protein>
    <submittedName>
        <fullName evidence="1">Uncharacterized protein</fullName>
    </submittedName>
</protein>
<proteinExistence type="predicted"/>
<dbReference type="AlphaFoldDB" id="A0A158KQZ7"/>
<dbReference type="RefSeq" id="WP_143749361.1">
    <property type="nucleotide sequence ID" value="NZ_FCOM02000045.1"/>
</dbReference>
<dbReference type="EMBL" id="FCOM02000045">
    <property type="protein sequence ID" value="SAL83159.1"/>
    <property type="molecule type" value="Genomic_DNA"/>
</dbReference>
<comment type="caution">
    <text evidence="1">The sequence shown here is derived from an EMBL/GenBank/DDBJ whole genome shotgun (WGS) entry which is preliminary data.</text>
</comment>
<reference evidence="1" key="1">
    <citation type="submission" date="2016-01" db="EMBL/GenBank/DDBJ databases">
        <authorList>
            <person name="Peeters C."/>
        </authorList>
    </citation>
    <scope>NUCLEOTIDE SEQUENCE [LARGE SCALE GENOMIC DNA]</scope>
    <source>
        <strain evidence="1">LMG 29317</strain>
    </source>
</reference>
<gene>
    <name evidence="1" type="ORF">AWB74_06511</name>
</gene>